<reference evidence="2" key="1">
    <citation type="submission" date="2020-05" db="EMBL/GenBank/DDBJ databases">
        <authorList>
            <person name="Chiriac C."/>
            <person name="Salcher M."/>
            <person name="Ghai R."/>
            <person name="Kavagutti S V."/>
        </authorList>
    </citation>
    <scope>NUCLEOTIDE SEQUENCE</scope>
</reference>
<dbReference type="SUPFAM" id="SSF52242">
    <property type="entry name" value="Cobalamin (vitamin B12)-binding domain"/>
    <property type="match status" value="1"/>
</dbReference>
<name>A0A6J6GW09_9ZZZZ</name>
<dbReference type="InterPro" id="IPR009061">
    <property type="entry name" value="DNA-bd_dom_put_sf"/>
</dbReference>
<dbReference type="Gene3D" id="1.10.1240.10">
    <property type="entry name" value="Methionine synthase domain"/>
    <property type="match status" value="1"/>
</dbReference>
<dbReference type="InterPro" id="IPR006158">
    <property type="entry name" value="Cobalamin-bd"/>
</dbReference>
<proteinExistence type="predicted"/>
<accession>A0A6J6GW09</accession>
<dbReference type="Pfam" id="PF02607">
    <property type="entry name" value="B12-binding_2"/>
    <property type="match status" value="1"/>
</dbReference>
<evidence type="ECO:0000313" key="2">
    <source>
        <dbReference type="EMBL" id="CAB4604510.1"/>
    </source>
</evidence>
<protein>
    <submittedName>
        <fullName evidence="2">Unannotated protein</fullName>
    </submittedName>
</protein>
<dbReference type="GO" id="GO:0006355">
    <property type="term" value="P:regulation of DNA-templated transcription"/>
    <property type="evidence" value="ECO:0007669"/>
    <property type="project" value="InterPro"/>
</dbReference>
<dbReference type="PROSITE" id="PS50937">
    <property type="entry name" value="HTH_MERR_2"/>
    <property type="match status" value="1"/>
</dbReference>
<dbReference type="SUPFAM" id="SSF46955">
    <property type="entry name" value="Putative DNA-binding domain"/>
    <property type="match status" value="1"/>
</dbReference>
<dbReference type="InterPro" id="IPR036594">
    <property type="entry name" value="Meth_synthase_dom"/>
</dbReference>
<dbReference type="InterPro" id="IPR003759">
    <property type="entry name" value="Cbl-bd_cap"/>
</dbReference>
<sequence length="306" mass="33325">MTRALEALEPDDSLTVAAVARKLGIAPATLRTWDRRYGIGPSKHSIGTHRKYSATDLIRLTAMVRLIVAGVAPKDAAHKALKLDLKKSQEAVEEVLRSVEDQSDLVSLLHRFALKLDSLKFEKLIRKSIADIGVEATWLEVLAPLLNEIGEEWVRTGTGIEVEHFVSEIIRKILSENFGNVIKPKNSRPVLLACVGNEMHSLALTALAAVLAEARIDCIFLGARTPQIAINQVILKSAPPAIFLWAQMSENADHSFVKSLPVIRPAPRVLLGGPGWQSAKGKAQSRAVLTIGLSDARDQILQALAV</sequence>
<organism evidence="2">
    <name type="scientific">freshwater metagenome</name>
    <dbReference type="NCBI Taxonomy" id="449393"/>
    <lineage>
        <taxon>unclassified sequences</taxon>
        <taxon>metagenomes</taxon>
        <taxon>ecological metagenomes</taxon>
    </lineage>
</organism>
<dbReference type="GO" id="GO:0031419">
    <property type="term" value="F:cobalamin binding"/>
    <property type="evidence" value="ECO:0007669"/>
    <property type="project" value="InterPro"/>
</dbReference>
<dbReference type="Pfam" id="PF02310">
    <property type="entry name" value="B12-binding"/>
    <property type="match status" value="1"/>
</dbReference>
<dbReference type="Pfam" id="PF13411">
    <property type="entry name" value="MerR_1"/>
    <property type="match status" value="1"/>
</dbReference>
<dbReference type="Gene3D" id="1.10.1660.10">
    <property type="match status" value="1"/>
</dbReference>
<dbReference type="InterPro" id="IPR036724">
    <property type="entry name" value="Cobalamin-bd_sf"/>
</dbReference>
<dbReference type="SMART" id="SM00422">
    <property type="entry name" value="HTH_MERR"/>
    <property type="match status" value="1"/>
</dbReference>
<dbReference type="InterPro" id="IPR000551">
    <property type="entry name" value="MerR-type_HTH_dom"/>
</dbReference>
<dbReference type="Gene3D" id="3.40.50.280">
    <property type="entry name" value="Cobalamin-binding domain"/>
    <property type="match status" value="1"/>
</dbReference>
<evidence type="ECO:0000259" key="1">
    <source>
        <dbReference type="PROSITE" id="PS50937"/>
    </source>
</evidence>
<dbReference type="GO" id="GO:0003677">
    <property type="term" value="F:DNA binding"/>
    <property type="evidence" value="ECO:0007669"/>
    <property type="project" value="InterPro"/>
</dbReference>
<gene>
    <name evidence="2" type="ORF">UFOPK1842_00412</name>
</gene>
<dbReference type="EMBL" id="CAEZUQ010000034">
    <property type="protein sequence ID" value="CAB4604510.1"/>
    <property type="molecule type" value="Genomic_DNA"/>
</dbReference>
<dbReference type="AlphaFoldDB" id="A0A6J6GW09"/>
<dbReference type="GO" id="GO:0046872">
    <property type="term" value="F:metal ion binding"/>
    <property type="evidence" value="ECO:0007669"/>
    <property type="project" value="InterPro"/>
</dbReference>
<feature type="domain" description="HTH merR-type" evidence="1">
    <location>
        <begin position="13"/>
        <end position="83"/>
    </location>
</feature>